<evidence type="ECO:0000313" key="1">
    <source>
        <dbReference type="EMBL" id="KOF92094.1"/>
    </source>
</evidence>
<name>A0A0L8HSA9_OCTBM</name>
<gene>
    <name evidence="1" type="ORF">OCBIM_22007288mg</name>
</gene>
<accession>A0A0L8HSA9</accession>
<organism evidence="1">
    <name type="scientific">Octopus bimaculoides</name>
    <name type="common">California two-spotted octopus</name>
    <dbReference type="NCBI Taxonomy" id="37653"/>
    <lineage>
        <taxon>Eukaryota</taxon>
        <taxon>Metazoa</taxon>
        <taxon>Spiralia</taxon>
        <taxon>Lophotrochozoa</taxon>
        <taxon>Mollusca</taxon>
        <taxon>Cephalopoda</taxon>
        <taxon>Coleoidea</taxon>
        <taxon>Octopodiformes</taxon>
        <taxon>Octopoda</taxon>
        <taxon>Incirrata</taxon>
        <taxon>Octopodidae</taxon>
        <taxon>Octopus</taxon>
    </lineage>
</organism>
<dbReference type="EMBL" id="KQ417398">
    <property type="protein sequence ID" value="KOF92094.1"/>
    <property type="molecule type" value="Genomic_DNA"/>
</dbReference>
<proteinExistence type="predicted"/>
<protein>
    <submittedName>
        <fullName evidence="1">Uncharacterized protein</fullName>
    </submittedName>
</protein>
<dbReference type="AlphaFoldDB" id="A0A0L8HSA9"/>
<sequence>MLSCISSSKIMWISSKYCKNVLKYMQKCINTNMMRNVNYLDLLLRTLLYIKVAYFR</sequence>
<reference evidence="1" key="1">
    <citation type="submission" date="2015-07" db="EMBL/GenBank/DDBJ databases">
        <title>MeaNS - Measles Nucleotide Surveillance Program.</title>
        <authorList>
            <person name="Tran T."/>
            <person name="Druce J."/>
        </authorList>
    </citation>
    <scope>NUCLEOTIDE SEQUENCE</scope>
    <source>
        <strain evidence="1">UCB-OBI-ISO-001</strain>
        <tissue evidence="1">Gonad</tissue>
    </source>
</reference>